<feature type="transmembrane region" description="Helical" evidence="7">
    <location>
        <begin position="55"/>
        <end position="73"/>
    </location>
</feature>
<evidence type="ECO:0000256" key="6">
    <source>
        <dbReference type="PROSITE-ProRule" id="PRU00169"/>
    </source>
</evidence>
<evidence type="ECO:0000256" key="5">
    <source>
        <dbReference type="ARBA" id="ARBA00022777"/>
    </source>
</evidence>
<dbReference type="InterPro" id="IPR003661">
    <property type="entry name" value="HisK_dim/P_dom"/>
</dbReference>
<dbReference type="InterPro" id="IPR004358">
    <property type="entry name" value="Sig_transdc_His_kin-like_C"/>
</dbReference>
<evidence type="ECO:0000256" key="3">
    <source>
        <dbReference type="ARBA" id="ARBA00022553"/>
    </source>
</evidence>
<dbReference type="Pfam" id="PF00512">
    <property type="entry name" value="HisKA"/>
    <property type="match status" value="1"/>
</dbReference>
<feature type="transmembrane region" description="Helical" evidence="7">
    <location>
        <begin position="172"/>
        <end position="189"/>
    </location>
</feature>
<feature type="transmembrane region" description="Helical" evidence="7">
    <location>
        <begin position="93"/>
        <end position="113"/>
    </location>
</feature>
<proteinExistence type="predicted"/>
<keyword evidence="11" id="KW-1185">Reference proteome</keyword>
<dbReference type="SUPFAM" id="SSF52172">
    <property type="entry name" value="CheY-like"/>
    <property type="match status" value="1"/>
</dbReference>
<keyword evidence="7" id="KW-0812">Transmembrane</keyword>
<dbReference type="SUPFAM" id="SSF47384">
    <property type="entry name" value="Homodimeric domain of signal transducing histidine kinase"/>
    <property type="match status" value="1"/>
</dbReference>
<dbReference type="Gene3D" id="3.40.50.2300">
    <property type="match status" value="1"/>
</dbReference>
<dbReference type="SMART" id="SM00388">
    <property type="entry name" value="HisKA"/>
    <property type="match status" value="1"/>
</dbReference>
<gene>
    <name evidence="10" type="ORF">ABDB84_06900</name>
</gene>
<dbReference type="EC" id="2.7.13.3" evidence="2"/>
<sequence length="593" mass="65258">MAPSATPTASLSAAECRVRKEQIELLFSHGTSVLLGNLLAVFACAFMLWDNFVPQQLIFWLLFMALWTGLRMLMVRAHNGRFHERLSVNTWGWLFICGAGVSGLCWGVLPWLLHAPEPLSLAAIGVVLAGLTGAAAPALGTLFITYVLYTSLVLLPFALFCLAQANELSFDMGVVALGYFLCTLLFASVNNRFTLASIRLRFENLELLRQLQVQTEVAEHARQCAETASTSKTRFLAAASHDMRQPLQSITLLADALQTEALNDKAQRLLSSMREASASMGELMDELMDYSRIDAGSMQAEFRPFDLAQVLVRIEAEFAPLARTLGLRLSVRTRHLRVLSDARMIERILRNLVSNALKYTHRGGVIVACRVRRKVVRLEVWDSGVGIPQDKQGDVFREFYQLDNPERDRRKGIGLGLAIVDGLTRLLGQRLQLRSIEGRGSVFAIELPLDTSEVARELHPLRAAPLPHNLSSVLVIDNEPVIQQAMAALLAAWGCQVTAVESLSDALLQLKSAPDAILADYRLLEGETGIDAIEGVRRHFGRQIPAAVITGDTDPHRLAEARASGFPLLQKPTPSAHLREVLSALLSQPPLNA</sequence>
<dbReference type="CDD" id="cd00156">
    <property type="entry name" value="REC"/>
    <property type="match status" value="1"/>
</dbReference>
<dbReference type="PRINTS" id="PR00344">
    <property type="entry name" value="BCTRLSENSOR"/>
</dbReference>
<evidence type="ECO:0000259" key="8">
    <source>
        <dbReference type="PROSITE" id="PS50109"/>
    </source>
</evidence>
<feature type="domain" description="Histidine kinase" evidence="8">
    <location>
        <begin position="238"/>
        <end position="451"/>
    </location>
</feature>
<evidence type="ECO:0000256" key="7">
    <source>
        <dbReference type="SAM" id="Phobius"/>
    </source>
</evidence>
<keyword evidence="4 10" id="KW-0808">Transferase</keyword>
<reference evidence="10 11" key="1">
    <citation type="journal article" date="2018" name="Int. J. Syst. Evol. Microbiol.">
        <title>Uliginosibacterium sediminicola sp. nov., isolated from freshwater sediment.</title>
        <authorList>
            <person name="Hwang W.M."/>
            <person name="Kim S.M."/>
            <person name="Kang K."/>
            <person name="Ahn T.Y."/>
        </authorList>
    </citation>
    <scope>NUCLEOTIDE SEQUENCE [LARGE SCALE GENOMIC DNA]</scope>
    <source>
        <strain evidence="10 11">M1-21</strain>
    </source>
</reference>
<dbReference type="GO" id="GO:0004673">
    <property type="term" value="F:protein histidine kinase activity"/>
    <property type="evidence" value="ECO:0007669"/>
    <property type="project" value="UniProtKB-EC"/>
</dbReference>
<keyword evidence="3 6" id="KW-0597">Phosphoprotein</keyword>
<feature type="transmembrane region" description="Helical" evidence="7">
    <location>
        <begin position="146"/>
        <end position="166"/>
    </location>
</feature>
<evidence type="ECO:0000259" key="9">
    <source>
        <dbReference type="PROSITE" id="PS50110"/>
    </source>
</evidence>
<dbReference type="InterPro" id="IPR036890">
    <property type="entry name" value="HATPase_C_sf"/>
</dbReference>
<dbReference type="Proteomes" id="UP001410394">
    <property type="component" value="Unassembled WGS sequence"/>
</dbReference>
<dbReference type="Gene3D" id="3.30.565.10">
    <property type="entry name" value="Histidine kinase-like ATPase, C-terminal domain"/>
    <property type="match status" value="1"/>
</dbReference>
<comment type="catalytic activity">
    <reaction evidence="1">
        <text>ATP + protein L-histidine = ADP + protein N-phospho-L-histidine.</text>
        <dbReference type="EC" id="2.7.13.3"/>
    </reaction>
</comment>
<evidence type="ECO:0000313" key="11">
    <source>
        <dbReference type="Proteomes" id="UP001410394"/>
    </source>
</evidence>
<dbReference type="RefSeq" id="WP_345918961.1">
    <property type="nucleotide sequence ID" value="NZ_JBDIVE010000002.1"/>
</dbReference>
<name>A0ABU9YX07_9RHOO</name>
<comment type="caution">
    <text evidence="10">The sequence shown here is derived from an EMBL/GenBank/DDBJ whole genome shotgun (WGS) entry which is preliminary data.</text>
</comment>
<dbReference type="SMART" id="SM00448">
    <property type="entry name" value="REC"/>
    <property type="match status" value="1"/>
</dbReference>
<dbReference type="InterPro" id="IPR005467">
    <property type="entry name" value="His_kinase_dom"/>
</dbReference>
<dbReference type="Pfam" id="PF00072">
    <property type="entry name" value="Response_reg"/>
    <property type="match status" value="1"/>
</dbReference>
<evidence type="ECO:0000313" key="10">
    <source>
        <dbReference type="EMBL" id="MEN3068202.1"/>
    </source>
</evidence>
<feature type="domain" description="Response regulatory" evidence="9">
    <location>
        <begin position="472"/>
        <end position="586"/>
    </location>
</feature>
<feature type="modified residue" description="4-aspartylphosphate" evidence="6">
    <location>
        <position position="520"/>
    </location>
</feature>
<evidence type="ECO:0000256" key="4">
    <source>
        <dbReference type="ARBA" id="ARBA00022679"/>
    </source>
</evidence>
<dbReference type="PROSITE" id="PS50110">
    <property type="entry name" value="RESPONSE_REGULATORY"/>
    <property type="match status" value="1"/>
</dbReference>
<dbReference type="SMART" id="SM00387">
    <property type="entry name" value="HATPase_c"/>
    <property type="match status" value="1"/>
</dbReference>
<keyword evidence="5 10" id="KW-0418">Kinase</keyword>
<dbReference type="InterPro" id="IPR036097">
    <property type="entry name" value="HisK_dim/P_sf"/>
</dbReference>
<dbReference type="PROSITE" id="PS50109">
    <property type="entry name" value="HIS_KIN"/>
    <property type="match status" value="1"/>
</dbReference>
<dbReference type="InterPro" id="IPR001789">
    <property type="entry name" value="Sig_transdc_resp-reg_receiver"/>
</dbReference>
<dbReference type="InterPro" id="IPR011006">
    <property type="entry name" value="CheY-like_superfamily"/>
</dbReference>
<keyword evidence="7" id="KW-0472">Membrane</keyword>
<dbReference type="CDD" id="cd00082">
    <property type="entry name" value="HisKA"/>
    <property type="match status" value="1"/>
</dbReference>
<dbReference type="PANTHER" id="PTHR43047">
    <property type="entry name" value="TWO-COMPONENT HISTIDINE PROTEIN KINASE"/>
    <property type="match status" value="1"/>
</dbReference>
<organism evidence="10 11">
    <name type="scientific">Uliginosibacterium sediminicola</name>
    <dbReference type="NCBI Taxonomy" id="2024550"/>
    <lineage>
        <taxon>Bacteria</taxon>
        <taxon>Pseudomonadati</taxon>
        <taxon>Pseudomonadota</taxon>
        <taxon>Betaproteobacteria</taxon>
        <taxon>Rhodocyclales</taxon>
        <taxon>Zoogloeaceae</taxon>
        <taxon>Uliginosibacterium</taxon>
    </lineage>
</organism>
<evidence type="ECO:0000256" key="2">
    <source>
        <dbReference type="ARBA" id="ARBA00012438"/>
    </source>
</evidence>
<evidence type="ECO:0000256" key="1">
    <source>
        <dbReference type="ARBA" id="ARBA00000085"/>
    </source>
</evidence>
<dbReference type="PANTHER" id="PTHR43047:SF9">
    <property type="entry name" value="HISTIDINE KINASE"/>
    <property type="match status" value="1"/>
</dbReference>
<dbReference type="Pfam" id="PF02518">
    <property type="entry name" value="HATPase_c"/>
    <property type="match status" value="1"/>
</dbReference>
<dbReference type="SUPFAM" id="SSF55874">
    <property type="entry name" value="ATPase domain of HSP90 chaperone/DNA topoisomerase II/histidine kinase"/>
    <property type="match status" value="1"/>
</dbReference>
<dbReference type="Gene3D" id="1.10.287.130">
    <property type="match status" value="1"/>
</dbReference>
<keyword evidence="7" id="KW-1133">Transmembrane helix</keyword>
<dbReference type="EMBL" id="JBDIVE010000002">
    <property type="protein sequence ID" value="MEN3068202.1"/>
    <property type="molecule type" value="Genomic_DNA"/>
</dbReference>
<feature type="transmembrane region" description="Helical" evidence="7">
    <location>
        <begin position="25"/>
        <end position="49"/>
    </location>
</feature>
<protein>
    <recommendedName>
        <fullName evidence="2">histidine kinase</fullName>
        <ecNumber evidence="2">2.7.13.3</ecNumber>
    </recommendedName>
</protein>
<dbReference type="InterPro" id="IPR003594">
    <property type="entry name" value="HATPase_dom"/>
</dbReference>
<accession>A0ABU9YX07</accession>